<proteinExistence type="predicted"/>
<feature type="transmembrane region" description="Helical" evidence="1">
    <location>
        <begin position="172"/>
        <end position="191"/>
    </location>
</feature>
<dbReference type="Pfam" id="PF03806">
    <property type="entry name" value="ABG_transport"/>
    <property type="match status" value="1"/>
</dbReference>
<dbReference type="EMBL" id="CYZR01000015">
    <property type="protein sequence ID" value="CUO25156.1"/>
    <property type="molecule type" value="Genomic_DNA"/>
</dbReference>
<dbReference type="PANTHER" id="PTHR30282:SF0">
    <property type="entry name" value="P-AMINOBENZOYL-GLUTAMATE TRANSPORT PROTEIN"/>
    <property type="match status" value="1"/>
</dbReference>
<reference evidence="2 3" key="1">
    <citation type="submission" date="2015-09" db="EMBL/GenBank/DDBJ databases">
        <authorList>
            <consortium name="Pathogen Informatics"/>
        </authorList>
    </citation>
    <scope>NUCLEOTIDE SEQUENCE [LARGE SCALE GENOMIC DNA]</scope>
    <source>
        <strain evidence="2 3">2789STDY5834858</strain>
    </source>
</reference>
<feature type="transmembrane region" description="Helical" evidence="1">
    <location>
        <begin position="222"/>
        <end position="240"/>
    </location>
</feature>
<feature type="transmembrane region" description="Helical" evidence="1">
    <location>
        <begin position="355"/>
        <end position="373"/>
    </location>
</feature>
<comment type="caution">
    <text evidence="2">The sequence shown here is derived from an EMBL/GenBank/DDBJ whole genome shotgun (WGS) entry which is preliminary data.</text>
</comment>
<name>A0ABM9USN0_SARVE</name>
<evidence type="ECO:0000313" key="2">
    <source>
        <dbReference type="EMBL" id="CUO25156.1"/>
    </source>
</evidence>
<accession>A0ABM9USN0</accession>
<keyword evidence="1" id="KW-1133">Transmembrane helix</keyword>
<feature type="transmembrane region" description="Helical" evidence="1">
    <location>
        <begin position="315"/>
        <end position="334"/>
    </location>
</feature>
<dbReference type="Proteomes" id="UP000095488">
    <property type="component" value="Unassembled WGS sequence"/>
</dbReference>
<feature type="transmembrane region" description="Helical" evidence="1">
    <location>
        <begin position="491"/>
        <end position="513"/>
    </location>
</feature>
<protein>
    <submittedName>
        <fullName evidence="2">Aminobenzoyl-glutamate transport protein</fullName>
    </submittedName>
</protein>
<sequence>MAIVKEKKKKKFSFLNAIEKVGNKLPHPATIFIILCVGIVILSHVLAKMGVQVTYTGMDRSDGNTIKDMTVSVQSLLTADGIRYIFTSLITNFTGFAALGTVLVAMLGVGVAEGTGLIGTALRKIVLNTPKSLITVVVVFAGVMSSIASDAGYVILIPLGAVVFLSFGRHPLAGIAAAFAGVSGGFSANLFPGSTDALLSGMTTEGAKMIDPTATVSVTSNWFFLIASTILITIIGTVITEKIVEPRLGKYKGAMDGFEEDALNPLNKREKRGLKFAGIFLLVGIIFIGFLTIPANAPLRNAETGALLKSPFMDSIVVTIALLFFLAGVGYGIGAGTIKNDKDIVAQMSKTMSTMGGYLVLVFFASQFVAYFAKTNLGTVIAVKGANFLQATGIKGIPLLIGFVLVTAFINLFMGSASAKWAIMAPIFVPMLMQMSISPEITQMAYRIGDSTTNIISPLMTYFALIVSFAEKYDKESGVGTMISTMIPYSMALLIGWSVLLIIWIMFNLPFGIA</sequence>
<evidence type="ECO:0000313" key="3">
    <source>
        <dbReference type="Proteomes" id="UP000095488"/>
    </source>
</evidence>
<dbReference type="InterPro" id="IPR004697">
    <property type="entry name" value="AbgT"/>
</dbReference>
<organism evidence="2 3">
    <name type="scientific">Sarcina ventriculi</name>
    <name type="common">Clostridium ventriculi</name>
    <dbReference type="NCBI Taxonomy" id="1267"/>
    <lineage>
        <taxon>Bacteria</taxon>
        <taxon>Bacillati</taxon>
        <taxon>Bacillota</taxon>
        <taxon>Clostridia</taxon>
        <taxon>Eubacteriales</taxon>
        <taxon>Clostridiaceae</taxon>
        <taxon>Sarcina</taxon>
    </lineage>
</organism>
<gene>
    <name evidence="2" type="primary">abgT</name>
    <name evidence="2" type="ORF">ERS852473_02306</name>
</gene>
<keyword evidence="3" id="KW-1185">Reference proteome</keyword>
<keyword evidence="1" id="KW-0812">Transmembrane</keyword>
<feature type="transmembrane region" description="Helical" evidence="1">
    <location>
        <begin position="93"/>
        <end position="112"/>
    </location>
</feature>
<feature type="transmembrane region" description="Helical" evidence="1">
    <location>
        <begin position="132"/>
        <end position="165"/>
    </location>
</feature>
<evidence type="ECO:0000256" key="1">
    <source>
        <dbReference type="SAM" id="Phobius"/>
    </source>
</evidence>
<feature type="transmembrane region" description="Helical" evidence="1">
    <location>
        <begin position="276"/>
        <end position="295"/>
    </location>
</feature>
<feature type="transmembrane region" description="Helical" evidence="1">
    <location>
        <begin position="393"/>
        <end position="414"/>
    </location>
</feature>
<keyword evidence="1" id="KW-0472">Membrane</keyword>
<dbReference type="RefSeq" id="WP_055260274.1">
    <property type="nucleotide sequence ID" value="NZ_BCMV01000013.1"/>
</dbReference>
<dbReference type="PANTHER" id="PTHR30282">
    <property type="entry name" value="P-AMINOBENZOYL GLUTAMATE TRANSPORTER"/>
    <property type="match status" value="1"/>
</dbReference>
<feature type="transmembrane region" description="Helical" evidence="1">
    <location>
        <begin position="451"/>
        <end position="470"/>
    </location>
</feature>
<feature type="transmembrane region" description="Helical" evidence="1">
    <location>
        <begin position="29"/>
        <end position="51"/>
    </location>
</feature>